<evidence type="ECO:0000256" key="6">
    <source>
        <dbReference type="ARBA" id="ARBA00022833"/>
    </source>
</evidence>
<sequence>MNLSQILKRLLRPWLIRDMVLPFPQVIEVWKNKKHSLQKTVKIQQGQPPAIQNQGDQPPVFCATTIQPIVRIQQAVHSISGEPRVEHNVFLKTNVLLIEMLVEKMIVREHSLMRCVLRVSATFGLSLGTLKNQKCHQPVTSMFICSNCDSQFPKWAGRCTECAKWGTLTEEQGGTSKKRSSSSTPVKTTASQPLKDVAKQNEHERLPTGDPEINRVLGGGIVKGSLVLISGEPGIGKSTIVAAIAGSIRDTVLYISGEESPGQLAARFHRIEKPTDHVRILDPLPVELLAQTIEKEKPALVIIDSVQTLTSDELDSTTGSPALVRYATALLLETAKRTGVSILLVGQVTKDGSIAGPKTLEHLVDVVIEIEGDPVHAYRMLRANKNRFGATDEIGVFEMTEKGLIAVENPSARFLEERANTPGSVIAATIEGSRVFLVEVQALVENSFYGTPVRRASGFDQNRLQMLVAILSKRAGLKLGDKDVYVNVIGGMKLKEPAVDLAICAAIKSAFTNQANTTPTVYIGEVGLGGEVRSAPLTQKRLTEASRLGIECAAIPTKADIKTEKIEVKRVSNIKEL</sequence>
<feature type="region of interest" description="Lon-protease-like" evidence="11">
    <location>
        <begin position="483"/>
        <end position="577"/>
    </location>
</feature>
<proteinExistence type="inferred from homology"/>
<dbReference type="NCBIfam" id="TIGR00416">
    <property type="entry name" value="sms"/>
    <property type="match status" value="1"/>
</dbReference>
<evidence type="ECO:0000256" key="1">
    <source>
        <dbReference type="ARBA" id="ARBA00022723"/>
    </source>
</evidence>
<dbReference type="InterPro" id="IPR020588">
    <property type="entry name" value="RecA_ATP-bd"/>
</dbReference>
<evidence type="ECO:0000256" key="8">
    <source>
        <dbReference type="ARBA" id="ARBA00023016"/>
    </source>
</evidence>
<keyword evidence="1 11" id="KW-0479">Metal-binding</keyword>
<dbReference type="InterPro" id="IPR027417">
    <property type="entry name" value="P-loop_NTPase"/>
</dbReference>
<organism evidence="16 17">
    <name type="scientific">Candidatus Uhrbacteria bacterium CG_4_9_14_3_um_filter_50_9</name>
    <dbReference type="NCBI Taxonomy" id="1975035"/>
    <lineage>
        <taxon>Bacteria</taxon>
        <taxon>Candidatus Uhriibacteriota</taxon>
    </lineage>
</organism>
<dbReference type="InterPro" id="IPR003593">
    <property type="entry name" value="AAA+_ATPase"/>
</dbReference>
<dbReference type="GO" id="GO:0005524">
    <property type="term" value="F:ATP binding"/>
    <property type="evidence" value="ECO:0007669"/>
    <property type="project" value="UniProtKB-UniRule"/>
</dbReference>
<dbReference type="Gene3D" id="3.40.50.300">
    <property type="entry name" value="P-loop containing nucleotide triphosphate hydrolases"/>
    <property type="match status" value="1"/>
</dbReference>
<keyword evidence="3 11" id="KW-0227">DNA damage</keyword>
<evidence type="ECO:0000256" key="11">
    <source>
        <dbReference type="HAMAP-Rule" id="MF_01498"/>
    </source>
</evidence>
<feature type="short sequence motif" description="RadA KNRFG motif" evidence="11">
    <location>
        <begin position="385"/>
        <end position="389"/>
    </location>
</feature>
<evidence type="ECO:0000256" key="12">
    <source>
        <dbReference type="NCBIfam" id="TIGR00416"/>
    </source>
</evidence>
<feature type="compositionally biased region" description="Basic and acidic residues" evidence="14">
    <location>
        <begin position="196"/>
        <end position="207"/>
    </location>
</feature>
<evidence type="ECO:0000256" key="5">
    <source>
        <dbReference type="ARBA" id="ARBA00022801"/>
    </source>
</evidence>
<comment type="caution">
    <text evidence="16">The sequence shown here is derived from an EMBL/GenBank/DDBJ whole genome shotgun (WGS) entry which is preliminary data.</text>
</comment>
<dbReference type="GO" id="GO:0003684">
    <property type="term" value="F:damaged DNA binding"/>
    <property type="evidence" value="ECO:0007669"/>
    <property type="project" value="InterPro"/>
</dbReference>
<feature type="region of interest" description="Disordered" evidence="14">
    <location>
        <begin position="170"/>
        <end position="212"/>
    </location>
</feature>
<evidence type="ECO:0000313" key="17">
    <source>
        <dbReference type="Proteomes" id="UP000229385"/>
    </source>
</evidence>
<keyword evidence="7 11" id="KW-0067">ATP-binding</keyword>
<reference evidence="17" key="1">
    <citation type="submission" date="2017-09" db="EMBL/GenBank/DDBJ databases">
        <title>Depth-based differentiation of microbial function through sediment-hosted aquifers and enrichment of novel symbionts in the deep terrestrial subsurface.</title>
        <authorList>
            <person name="Probst A.J."/>
            <person name="Ladd B."/>
            <person name="Jarett J.K."/>
            <person name="Geller-Mcgrath D.E."/>
            <person name="Sieber C.M.K."/>
            <person name="Emerson J.B."/>
            <person name="Anantharaman K."/>
            <person name="Thomas B.C."/>
            <person name="Malmstrom R."/>
            <person name="Stieglmeier M."/>
            <person name="Klingl A."/>
            <person name="Woyke T."/>
            <person name="Ryan C.M."/>
            <person name="Banfield J.F."/>
        </authorList>
    </citation>
    <scope>NUCLEOTIDE SEQUENCE [LARGE SCALE GENOMIC DNA]</scope>
</reference>
<keyword evidence="4 13" id="KW-0863">Zinc-finger</keyword>
<name>A0A2M7XBQ6_9BACT</name>
<evidence type="ECO:0000256" key="3">
    <source>
        <dbReference type="ARBA" id="ARBA00022763"/>
    </source>
</evidence>
<evidence type="ECO:0000256" key="14">
    <source>
        <dbReference type="SAM" id="MobiDB-lite"/>
    </source>
</evidence>
<dbReference type="Proteomes" id="UP000229385">
    <property type="component" value="Unassembled WGS sequence"/>
</dbReference>
<comment type="function">
    <text evidence="11">Plays a role in repairing double-strand DNA breaks, probably involving stabilizing or processing branched DNA or blocked replication forks.</text>
</comment>
<dbReference type="GO" id="GO:0016787">
    <property type="term" value="F:hydrolase activity"/>
    <property type="evidence" value="ECO:0007669"/>
    <property type="project" value="UniProtKB-KW"/>
</dbReference>
<dbReference type="PANTHER" id="PTHR32472">
    <property type="entry name" value="DNA REPAIR PROTEIN RADA"/>
    <property type="match status" value="1"/>
</dbReference>
<evidence type="ECO:0000259" key="15">
    <source>
        <dbReference type="PROSITE" id="PS50162"/>
    </source>
</evidence>
<keyword evidence="10 11" id="KW-0234">DNA repair</keyword>
<evidence type="ECO:0000256" key="7">
    <source>
        <dbReference type="ARBA" id="ARBA00022840"/>
    </source>
</evidence>
<keyword evidence="5" id="KW-0378">Hydrolase</keyword>
<keyword evidence="2 11" id="KW-0547">Nucleotide-binding</keyword>
<comment type="similarity">
    <text evidence="11 13">Belongs to the RecA family. RadA subfamily.</text>
</comment>
<dbReference type="InterPro" id="IPR004504">
    <property type="entry name" value="DNA_repair_RadA"/>
</dbReference>
<accession>A0A2M7XBQ6</accession>
<dbReference type="EMBL" id="PFWU01000049">
    <property type="protein sequence ID" value="PJA45136.1"/>
    <property type="molecule type" value="Genomic_DNA"/>
</dbReference>
<dbReference type="Gene3D" id="3.30.230.10">
    <property type="match status" value="1"/>
</dbReference>
<evidence type="ECO:0000256" key="13">
    <source>
        <dbReference type="RuleBase" id="RU003555"/>
    </source>
</evidence>
<dbReference type="SUPFAM" id="SSF54211">
    <property type="entry name" value="Ribosomal protein S5 domain 2-like"/>
    <property type="match status" value="1"/>
</dbReference>
<evidence type="ECO:0000256" key="4">
    <source>
        <dbReference type="ARBA" id="ARBA00022771"/>
    </source>
</evidence>
<dbReference type="GO" id="GO:0140664">
    <property type="term" value="F:ATP-dependent DNA damage sensor activity"/>
    <property type="evidence" value="ECO:0007669"/>
    <property type="project" value="InterPro"/>
</dbReference>
<comment type="domain">
    <text evidence="11">The middle region has homology to RecA with ATPase motifs including the RadA KNRFG motif, while the C-terminus is homologous to Lon protease.</text>
</comment>
<dbReference type="AlphaFoldDB" id="A0A2M7XBQ6"/>
<comment type="function">
    <text evidence="13">DNA-dependent ATPase involved in processing of recombination intermediates, plays a role in repairing DNA breaks. Stimulates the branch migration of RecA-mediated strand transfer reactions, allowing the 3' invading strand to extend heteroduplex DNA faster. Binds ssDNA in the presence of ADP but not other nucleotides, has ATPase activity that is stimulated by ssDNA and various branched DNA structures, but inhibited by SSB. Does not have RecA's homology-searching function.</text>
</comment>
<dbReference type="SUPFAM" id="SSF52540">
    <property type="entry name" value="P-loop containing nucleoside triphosphate hydrolases"/>
    <property type="match status" value="1"/>
</dbReference>
<dbReference type="Pfam" id="PF18073">
    <property type="entry name" value="Zn_ribbon_LapB"/>
    <property type="match status" value="1"/>
</dbReference>
<evidence type="ECO:0000256" key="2">
    <source>
        <dbReference type="ARBA" id="ARBA00022741"/>
    </source>
</evidence>
<dbReference type="InterPro" id="IPR041166">
    <property type="entry name" value="Rubredoxin_2"/>
</dbReference>
<dbReference type="PRINTS" id="PR01874">
    <property type="entry name" value="DNAREPAIRADA"/>
</dbReference>
<protein>
    <recommendedName>
        <fullName evidence="11 12">DNA repair protein RadA</fullName>
    </recommendedName>
</protein>
<gene>
    <name evidence="11" type="primary">radA</name>
    <name evidence="16" type="ORF">CO174_04870</name>
</gene>
<feature type="binding site" evidence="11">
    <location>
        <begin position="231"/>
        <end position="238"/>
    </location>
    <ligand>
        <name>ATP</name>
        <dbReference type="ChEBI" id="CHEBI:30616"/>
    </ligand>
</feature>
<keyword evidence="6 13" id="KW-0862">Zinc</keyword>
<evidence type="ECO:0000313" key="16">
    <source>
        <dbReference type="EMBL" id="PJA45136.1"/>
    </source>
</evidence>
<dbReference type="InterPro" id="IPR020568">
    <property type="entry name" value="Ribosomal_Su5_D2-typ_SF"/>
</dbReference>
<dbReference type="InterPro" id="IPR014721">
    <property type="entry name" value="Ribsml_uS5_D2-typ_fold_subgr"/>
</dbReference>
<dbReference type="GO" id="GO:0005829">
    <property type="term" value="C:cytosol"/>
    <property type="evidence" value="ECO:0007669"/>
    <property type="project" value="TreeGrafter"/>
</dbReference>
<evidence type="ECO:0000256" key="9">
    <source>
        <dbReference type="ARBA" id="ARBA00023125"/>
    </source>
</evidence>
<feature type="domain" description="RecA family profile 1" evidence="15">
    <location>
        <begin position="202"/>
        <end position="348"/>
    </location>
</feature>
<evidence type="ECO:0000256" key="10">
    <source>
        <dbReference type="ARBA" id="ARBA00023204"/>
    </source>
</evidence>
<keyword evidence="8 11" id="KW-0346">Stress response</keyword>
<dbReference type="Pfam" id="PF13481">
    <property type="entry name" value="AAA_25"/>
    <property type="match status" value="1"/>
</dbReference>
<dbReference type="HAMAP" id="MF_01498">
    <property type="entry name" value="RadA_bact"/>
    <property type="match status" value="1"/>
</dbReference>
<dbReference type="GO" id="GO:0000725">
    <property type="term" value="P:recombinational repair"/>
    <property type="evidence" value="ECO:0007669"/>
    <property type="project" value="UniProtKB-UniRule"/>
</dbReference>
<dbReference type="SMART" id="SM00382">
    <property type="entry name" value="AAA"/>
    <property type="match status" value="1"/>
</dbReference>
<dbReference type="PANTHER" id="PTHR32472:SF10">
    <property type="entry name" value="DNA REPAIR PROTEIN RADA-LIKE PROTEIN"/>
    <property type="match status" value="1"/>
</dbReference>
<dbReference type="PROSITE" id="PS50162">
    <property type="entry name" value="RECA_2"/>
    <property type="match status" value="1"/>
</dbReference>
<dbReference type="GO" id="GO:0008270">
    <property type="term" value="F:zinc ion binding"/>
    <property type="evidence" value="ECO:0007669"/>
    <property type="project" value="UniProtKB-KW"/>
</dbReference>
<keyword evidence="9 11" id="KW-0238">DNA-binding</keyword>